<dbReference type="OrthoDB" id="781818at2759"/>
<protein>
    <recommendedName>
        <fullName evidence="3">Ubiquitin-conjugating enzyme E2-binding protein</fullName>
    </recommendedName>
</protein>
<dbReference type="GO" id="GO:0000151">
    <property type="term" value="C:ubiquitin ligase complex"/>
    <property type="evidence" value="ECO:0007669"/>
    <property type="project" value="TreeGrafter"/>
</dbReference>
<gene>
    <name evidence="1" type="ORF">J5N97_007405</name>
</gene>
<dbReference type="GO" id="GO:0061630">
    <property type="term" value="F:ubiquitin protein ligase activity"/>
    <property type="evidence" value="ECO:0007669"/>
    <property type="project" value="TreeGrafter"/>
</dbReference>
<dbReference type="GO" id="GO:0000209">
    <property type="term" value="P:protein polyubiquitination"/>
    <property type="evidence" value="ECO:0007669"/>
    <property type="project" value="TreeGrafter"/>
</dbReference>
<dbReference type="Pfam" id="PF09814">
    <property type="entry name" value="HECT_2"/>
    <property type="match status" value="2"/>
</dbReference>
<proteinExistence type="predicted"/>
<dbReference type="EMBL" id="JAGGNH010000001">
    <property type="protein sequence ID" value="KAJ0989049.1"/>
    <property type="molecule type" value="Genomic_DNA"/>
</dbReference>
<organism evidence="1 2">
    <name type="scientific">Dioscorea zingiberensis</name>
    <dbReference type="NCBI Taxonomy" id="325984"/>
    <lineage>
        <taxon>Eukaryota</taxon>
        <taxon>Viridiplantae</taxon>
        <taxon>Streptophyta</taxon>
        <taxon>Embryophyta</taxon>
        <taxon>Tracheophyta</taxon>
        <taxon>Spermatophyta</taxon>
        <taxon>Magnoliopsida</taxon>
        <taxon>Liliopsida</taxon>
        <taxon>Dioscoreales</taxon>
        <taxon>Dioscoreaceae</taxon>
        <taxon>Dioscorea</taxon>
    </lineage>
</organism>
<dbReference type="GO" id="GO:0043161">
    <property type="term" value="P:proteasome-mediated ubiquitin-dependent protein catabolic process"/>
    <property type="evidence" value="ECO:0007669"/>
    <property type="project" value="TreeGrafter"/>
</dbReference>
<dbReference type="GO" id="GO:0030332">
    <property type="term" value="F:cyclin binding"/>
    <property type="evidence" value="ECO:0007669"/>
    <property type="project" value="TreeGrafter"/>
</dbReference>
<evidence type="ECO:0000313" key="2">
    <source>
        <dbReference type="Proteomes" id="UP001085076"/>
    </source>
</evidence>
<reference evidence="1" key="2">
    <citation type="journal article" date="2022" name="Hortic Res">
        <title>The genome of Dioscorea zingiberensis sheds light on the biosynthesis, origin and evolution of the medicinally important diosgenin saponins.</title>
        <authorList>
            <person name="Li Y."/>
            <person name="Tan C."/>
            <person name="Li Z."/>
            <person name="Guo J."/>
            <person name="Li S."/>
            <person name="Chen X."/>
            <person name="Wang C."/>
            <person name="Dai X."/>
            <person name="Yang H."/>
            <person name="Song W."/>
            <person name="Hou L."/>
            <person name="Xu J."/>
            <person name="Tong Z."/>
            <person name="Xu A."/>
            <person name="Yuan X."/>
            <person name="Wang W."/>
            <person name="Yang Q."/>
            <person name="Chen L."/>
            <person name="Sun Z."/>
            <person name="Wang K."/>
            <person name="Pan B."/>
            <person name="Chen J."/>
            <person name="Bao Y."/>
            <person name="Liu F."/>
            <person name="Qi X."/>
            <person name="Gang D.R."/>
            <person name="Wen J."/>
            <person name="Li J."/>
        </authorList>
    </citation>
    <scope>NUCLEOTIDE SEQUENCE</scope>
    <source>
        <strain evidence="1">Dzin_1.0</strain>
    </source>
</reference>
<dbReference type="GO" id="GO:0051865">
    <property type="term" value="P:protein autoubiquitination"/>
    <property type="evidence" value="ECO:0007669"/>
    <property type="project" value="TreeGrafter"/>
</dbReference>
<dbReference type="PANTHER" id="PTHR31531">
    <property type="entry name" value="E3 UBIQUITIN-PROTEIN LIGASE E3D FAMILY MEMBER"/>
    <property type="match status" value="1"/>
</dbReference>
<comment type="caution">
    <text evidence="1">The sequence shown here is derived from an EMBL/GenBank/DDBJ whole genome shotgun (WGS) entry which is preliminary data.</text>
</comment>
<dbReference type="GO" id="GO:0006513">
    <property type="term" value="P:protein monoubiquitination"/>
    <property type="evidence" value="ECO:0007669"/>
    <property type="project" value="TreeGrafter"/>
</dbReference>
<dbReference type="GO" id="GO:0005634">
    <property type="term" value="C:nucleus"/>
    <property type="evidence" value="ECO:0007669"/>
    <property type="project" value="TreeGrafter"/>
</dbReference>
<dbReference type="GO" id="GO:0031624">
    <property type="term" value="F:ubiquitin conjugating enzyme binding"/>
    <property type="evidence" value="ECO:0007669"/>
    <property type="project" value="TreeGrafter"/>
</dbReference>
<evidence type="ECO:0008006" key="3">
    <source>
        <dbReference type="Google" id="ProtNLM"/>
    </source>
</evidence>
<accession>A0A9D5DD59</accession>
<keyword evidence="2" id="KW-1185">Reference proteome</keyword>
<sequence>MASAPLRNPRKWRYTWETLGHIPVLRLYLFDAQTDPSIRCRSLESSLRFEESLLLVTWVEDDGDVLLRVPFPKVFIDPSCPIESIARHDHIEIKLALVLPADHPLVADIRGEAPDSLLPLNLCSDIKNLSSGDFHFFCKGCSTKLTRRPLSRFVEMPSVNWEEAADNWFGTCCCSFGGISEKLVSEYTNAYSCAEGTCLVDVASLIICKDDLEGYMFQQCSDVFSECSSKGGLVANGDFSEFVKEASSENSFEDTCAYSEEGRLASDLVTGSSECKDDHLSCTLKSSADCGIVTQGPLCTSIGITNVDQQKPSDKQGAIDMDFVKLELKFPTGNLENPSPCLAADAFASADQCHCFVDKTQYSSNKNSILLHPTKNLMPLKGQACLRNGSLGGGFLIKTSGLSNDISWVGFSCKQCSSPLGSYPSLKDTKVPVDGGIRLFKCYLSTSIPTCGPNDIFRKHTFQRVFVNLLHETAADELSFRTVVKDLRTKHPMLQIVLLNSKAWSATGYCFENSTREPLPETEMQPVVKVLFSDLSAMAGANSREIEDWSTKNQAEELHMMTHQIKELTENLNLALQRLPPSCSYLQGMSLSYMER</sequence>
<evidence type="ECO:0000313" key="1">
    <source>
        <dbReference type="EMBL" id="KAJ0989049.1"/>
    </source>
</evidence>
<dbReference type="AlphaFoldDB" id="A0A9D5DD59"/>
<dbReference type="PANTHER" id="PTHR31531:SF2">
    <property type="entry name" value="E3 UBIQUITIN-PROTEIN LIGASE E3D"/>
    <property type="match status" value="1"/>
</dbReference>
<name>A0A9D5DD59_9LILI</name>
<dbReference type="GO" id="GO:0005829">
    <property type="term" value="C:cytosol"/>
    <property type="evidence" value="ECO:0007669"/>
    <property type="project" value="TreeGrafter"/>
</dbReference>
<dbReference type="InterPro" id="IPR019193">
    <property type="entry name" value="UBQ-conj_enz_E2-bd_prot"/>
</dbReference>
<dbReference type="Proteomes" id="UP001085076">
    <property type="component" value="Miscellaneous, Linkage group lg01"/>
</dbReference>
<reference evidence="1" key="1">
    <citation type="submission" date="2021-03" db="EMBL/GenBank/DDBJ databases">
        <authorList>
            <person name="Li Z."/>
            <person name="Yang C."/>
        </authorList>
    </citation>
    <scope>NUCLEOTIDE SEQUENCE</scope>
    <source>
        <strain evidence="1">Dzin_1.0</strain>
        <tissue evidence="1">Leaf</tissue>
    </source>
</reference>